<dbReference type="AlphaFoldDB" id="A0A0M9DCJ2"/>
<dbReference type="UniPathway" id="UPA00050">
    <property type="reaction ID" value="UER00064"/>
</dbReference>
<dbReference type="GO" id="GO:0005524">
    <property type="term" value="F:ATP binding"/>
    <property type="evidence" value="ECO:0007669"/>
    <property type="project" value="UniProtKB-UniRule"/>
</dbReference>
<dbReference type="PANTHER" id="PTHR20861:SF1">
    <property type="entry name" value="HOMOSERINE KINASE"/>
    <property type="match status" value="1"/>
</dbReference>
<dbReference type="SUPFAM" id="SSF54211">
    <property type="entry name" value="Ribosomal protein S5 domain 2-like"/>
    <property type="match status" value="1"/>
</dbReference>
<comment type="pathway">
    <text evidence="1 13">Amino-acid biosynthesis; L-threonine biosynthesis; L-threonine from L-aspartate: step 4/5.</text>
</comment>
<dbReference type="InterPro" id="IPR000870">
    <property type="entry name" value="Homoserine_kinase"/>
</dbReference>
<reference evidence="16 17" key="1">
    <citation type="journal article" date="2015" name="Genome Biol. Evol.">
        <title>Functionally Structured Genomes in Lactobacillus kunkeei Colonizing the Honey Crop and Food Products of Honeybees and Stingless Bees.</title>
        <authorList>
            <person name="Tamarit D."/>
            <person name="Ellegaard K.M."/>
            <person name="Wikander J."/>
            <person name="Olofsson T."/>
            <person name="Vasquez A."/>
            <person name="Andersson S.G."/>
        </authorList>
    </citation>
    <scope>NUCLEOTIDE SEQUENCE [LARGE SCALE GENOMIC DNA]</scope>
    <source>
        <strain evidence="16 17">LAla</strain>
    </source>
</reference>
<keyword evidence="6 13" id="KW-0808">Transferase</keyword>
<dbReference type="EMBL" id="JXCZ01000045">
    <property type="protein sequence ID" value="KOY78119.1"/>
    <property type="molecule type" value="Genomic_DNA"/>
</dbReference>
<dbReference type="InterPro" id="IPR006204">
    <property type="entry name" value="GHMP_kinase_N_dom"/>
</dbReference>
<evidence type="ECO:0000256" key="3">
    <source>
        <dbReference type="ARBA" id="ARBA00012078"/>
    </source>
</evidence>
<evidence type="ECO:0000256" key="7">
    <source>
        <dbReference type="ARBA" id="ARBA00022697"/>
    </source>
</evidence>
<dbReference type="Gene3D" id="3.30.230.10">
    <property type="match status" value="1"/>
</dbReference>
<keyword evidence="13" id="KW-0963">Cytoplasm</keyword>
<dbReference type="PROSITE" id="PS00627">
    <property type="entry name" value="GHMP_KINASES_ATP"/>
    <property type="match status" value="1"/>
</dbReference>
<dbReference type="NCBIfam" id="TIGR00191">
    <property type="entry name" value="thrB"/>
    <property type="match status" value="1"/>
</dbReference>
<dbReference type="SUPFAM" id="SSF55060">
    <property type="entry name" value="GHMP Kinase, C-terminal domain"/>
    <property type="match status" value="1"/>
</dbReference>
<evidence type="ECO:0000256" key="6">
    <source>
        <dbReference type="ARBA" id="ARBA00022679"/>
    </source>
</evidence>
<protein>
    <recommendedName>
        <fullName evidence="4 13">Homoserine kinase</fullName>
        <shortName evidence="13">HK</shortName>
        <shortName evidence="13">HSK</shortName>
        <ecNumber evidence="3 13">2.7.1.39</ecNumber>
    </recommendedName>
</protein>
<dbReference type="HAMAP" id="MF_00384">
    <property type="entry name" value="Homoser_kinase"/>
    <property type="match status" value="1"/>
</dbReference>
<organism evidence="16 17">
    <name type="scientific">Apilactobacillus kunkeei</name>
    <dbReference type="NCBI Taxonomy" id="148814"/>
    <lineage>
        <taxon>Bacteria</taxon>
        <taxon>Bacillati</taxon>
        <taxon>Bacillota</taxon>
        <taxon>Bacilli</taxon>
        <taxon>Lactobacillales</taxon>
        <taxon>Lactobacillaceae</taxon>
        <taxon>Apilactobacillus</taxon>
    </lineage>
</organism>
<dbReference type="InterPro" id="IPR013750">
    <property type="entry name" value="GHMP_kinase_C_dom"/>
</dbReference>
<keyword evidence="5 13" id="KW-0028">Amino-acid biosynthesis</keyword>
<keyword evidence="7 13" id="KW-0791">Threonine biosynthesis</keyword>
<dbReference type="GO" id="GO:0005737">
    <property type="term" value="C:cytoplasm"/>
    <property type="evidence" value="ECO:0007669"/>
    <property type="project" value="UniProtKB-SubCell"/>
</dbReference>
<gene>
    <name evidence="13 16" type="primary">thrB</name>
    <name evidence="16" type="ORF">RZ72_02460</name>
</gene>
<evidence type="ECO:0000256" key="1">
    <source>
        <dbReference type="ARBA" id="ARBA00005015"/>
    </source>
</evidence>
<evidence type="ECO:0000259" key="14">
    <source>
        <dbReference type="Pfam" id="PF00288"/>
    </source>
</evidence>
<comment type="caution">
    <text evidence="16">The sequence shown here is derived from an EMBL/GenBank/DDBJ whole genome shotgun (WGS) entry which is preliminary data.</text>
</comment>
<evidence type="ECO:0000259" key="15">
    <source>
        <dbReference type="Pfam" id="PF08544"/>
    </source>
</evidence>
<dbReference type="GO" id="GO:0009088">
    <property type="term" value="P:threonine biosynthetic process"/>
    <property type="evidence" value="ECO:0007669"/>
    <property type="project" value="UniProtKB-UniRule"/>
</dbReference>
<feature type="binding site" evidence="13">
    <location>
        <begin position="81"/>
        <end position="91"/>
    </location>
    <ligand>
        <name>ATP</name>
        <dbReference type="ChEBI" id="CHEBI:30616"/>
    </ligand>
</feature>
<dbReference type="InterPro" id="IPR006203">
    <property type="entry name" value="GHMP_knse_ATP-bd_CS"/>
</dbReference>
<evidence type="ECO:0000256" key="5">
    <source>
        <dbReference type="ARBA" id="ARBA00022605"/>
    </source>
</evidence>
<comment type="function">
    <text evidence="12 13">Catalyzes the ATP-dependent phosphorylation of L-homoserine to L-homoserine phosphate.</text>
</comment>
<name>A0A0M9DCJ2_9LACO</name>
<accession>A0A0M9DCJ2</accession>
<sequence>MIKVIVPATSANIAMGYDCLGMAVNLFTAVKIDEADKFNITGCDEAFQNEDNLVYQGFIQGCKHLKREVPTISIDIQSEIPESRGLGSSSACIVAGIIGAFEYFKEEVDKDVILQIATAMEGHPDNVAPAIYGGLCMTFEDSNGHYDVIKYPVNDSYYFTAVIPDFKVSTNEARKIVPKEVKTTTVAHQLSHCLAMLNALSNGDIKQLNDAIDDRLHEPYRKKLINGFDEVKKIVKENDSVVYISGSGSTLIIISNSADRRDKIIEALQKRFEKFSIKNVEIMN</sequence>
<dbReference type="InterPro" id="IPR014721">
    <property type="entry name" value="Ribsml_uS5_D2-typ_fold_subgr"/>
</dbReference>
<evidence type="ECO:0000256" key="4">
    <source>
        <dbReference type="ARBA" id="ARBA00017858"/>
    </source>
</evidence>
<evidence type="ECO:0000256" key="9">
    <source>
        <dbReference type="ARBA" id="ARBA00022777"/>
    </source>
</evidence>
<comment type="catalytic activity">
    <reaction evidence="11 13">
        <text>L-homoserine + ATP = O-phospho-L-homoserine + ADP + H(+)</text>
        <dbReference type="Rhea" id="RHEA:13985"/>
        <dbReference type="ChEBI" id="CHEBI:15378"/>
        <dbReference type="ChEBI" id="CHEBI:30616"/>
        <dbReference type="ChEBI" id="CHEBI:57476"/>
        <dbReference type="ChEBI" id="CHEBI:57590"/>
        <dbReference type="ChEBI" id="CHEBI:456216"/>
        <dbReference type="EC" id="2.7.1.39"/>
    </reaction>
</comment>
<evidence type="ECO:0000256" key="10">
    <source>
        <dbReference type="ARBA" id="ARBA00022840"/>
    </source>
</evidence>
<evidence type="ECO:0000256" key="2">
    <source>
        <dbReference type="ARBA" id="ARBA00007370"/>
    </source>
</evidence>
<dbReference type="GO" id="GO:0004413">
    <property type="term" value="F:homoserine kinase activity"/>
    <property type="evidence" value="ECO:0007669"/>
    <property type="project" value="UniProtKB-UniRule"/>
</dbReference>
<dbReference type="InterPro" id="IPR036554">
    <property type="entry name" value="GHMP_kinase_C_sf"/>
</dbReference>
<comment type="subcellular location">
    <subcellularLocation>
        <location evidence="13">Cytoplasm</location>
    </subcellularLocation>
</comment>
<evidence type="ECO:0000256" key="13">
    <source>
        <dbReference type="HAMAP-Rule" id="MF_00384"/>
    </source>
</evidence>
<comment type="similarity">
    <text evidence="2 13">Belongs to the GHMP kinase family. Homoserine kinase subfamily.</text>
</comment>
<evidence type="ECO:0000256" key="12">
    <source>
        <dbReference type="ARBA" id="ARBA00049954"/>
    </source>
</evidence>
<dbReference type="InterPro" id="IPR020568">
    <property type="entry name" value="Ribosomal_Su5_D2-typ_SF"/>
</dbReference>
<dbReference type="Proteomes" id="UP000037749">
    <property type="component" value="Unassembled WGS sequence"/>
</dbReference>
<keyword evidence="8 13" id="KW-0547">Nucleotide-binding</keyword>
<dbReference type="Pfam" id="PF08544">
    <property type="entry name" value="GHMP_kinases_C"/>
    <property type="match status" value="1"/>
</dbReference>
<dbReference type="EC" id="2.7.1.39" evidence="3 13"/>
<dbReference type="PANTHER" id="PTHR20861">
    <property type="entry name" value="HOMOSERINE/4-DIPHOSPHOCYTIDYL-2-C-METHYL-D-ERYTHRITOL KINASE"/>
    <property type="match status" value="1"/>
</dbReference>
<dbReference type="Gene3D" id="3.30.70.890">
    <property type="entry name" value="GHMP kinase, C-terminal domain"/>
    <property type="match status" value="1"/>
</dbReference>
<dbReference type="Pfam" id="PF00288">
    <property type="entry name" value="GHMP_kinases_N"/>
    <property type="match status" value="1"/>
</dbReference>
<dbReference type="PATRIC" id="fig|148814.9.peg.1321"/>
<evidence type="ECO:0000313" key="16">
    <source>
        <dbReference type="EMBL" id="KOY78119.1"/>
    </source>
</evidence>
<feature type="domain" description="GHMP kinase N-terminal" evidence="14">
    <location>
        <begin position="62"/>
        <end position="134"/>
    </location>
</feature>
<dbReference type="PRINTS" id="PR00958">
    <property type="entry name" value="HOMSERKINASE"/>
</dbReference>
<dbReference type="RefSeq" id="WP_191978736.1">
    <property type="nucleotide sequence ID" value="NZ_JXCZ01000045.1"/>
</dbReference>
<evidence type="ECO:0000256" key="8">
    <source>
        <dbReference type="ARBA" id="ARBA00022741"/>
    </source>
</evidence>
<dbReference type="PIRSF" id="PIRSF000676">
    <property type="entry name" value="Homoser_kin"/>
    <property type="match status" value="1"/>
</dbReference>
<evidence type="ECO:0000256" key="11">
    <source>
        <dbReference type="ARBA" id="ARBA00049375"/>
    </source>
</evidence>
<proteinExistence type="inferred from homology"/>
<evidence type="ECO:0000313" key="17">
    <source>
        <dbReference type="Proteomes" id="UP000037749"/>
    </source>
</evidence>
<feature type="domain" description="GHMP kinase C-terminal" evidence="15">
    <location>
        <begin position="197"/>
        <end position="273"/>
    </location>
</feature>
<keyword evidence="9 13" id="KW-0418">Kinase</keyword>
<keyword evidence="10 13" id="KW-0067">ATP-binding</keyword>